<dbReference type="EMBL" id="JAEACU010000001">
    <property type="protein sequence ID" value="KAH7547053.1"/>
    <property type="molecule type" value="Genomic_DNA"/>
</dbReference>
<dbReference type="GO" id="GO:0015995">
    <property type="term" value="P:chlorophyll biosynthetic process"/>
    <property type="evidence" value="ECO:0007669"/>
    <property type="project" value="InterPro"/>
</dbReference>
<evidence type="ECO:0000313" key="2">
    <source>
        <dbReference type="EMBL" id="KAH7547053.1"/>
    </source>
</evidence>
<dbReference type="AlphaFoldDB" id="A0A978W519"/>
<evidence type="ECO:0000313" key="3">
    <source>
        <dbReference type="Proteomes" id="UP000813462"/>
    </source>
</evidence>
<dbReference type="PANTHER" id="PTHR47310:SF2">
    <property type="entry name" value="PROTEIN FLUORESCENT IN BLUE LIGHT, CHLOROPLASTIC"/>
    <property type="match status" value="1"/>
</dbReference>
<comment type="caution">
    <text evidence="2">The sequence shown here is derived from an EMBL/GenBank/DDBJ whole genome shotgun (WGS) entry which is preliminary data.</text>
</comment>
<gene>
    <name evidence="2" type="ORF">FEM48_Zijuj01G0266300</name>
</gene>
<name>A0A978W519_ZIZJJ</name>
<protein>
    <submittedName>
        <fullName evidence="2">Uncharacterized protein</fullName>
    </submittedName>
</protein>
<keyword evidence="1" id="KW-0812">Transmembrane</keyword>
<feature type="transmembrane region" description="Helical" evidence="1">
    <location>
        <begin position="44"/>
        <end position="66"/>
    </location>
</feature>
<dbReference type="PANTHER" id="PTHR47310">
    <property type="entry name" value="PROTEIN FLUORESCENT IN BLUE LIGHT, CHLOROPLASTIC"/>
    <property type="match status" value="1"/>
</dbReference>
<organism evidence="2 3">
    <name type="scientific">Ziziphus jujuba var. spinosa</name>
    <dbReference type="NCBI Taxonomy" id="714518"/>
    <lineage>
        <taxon>Eukaryota</taxon>
        <taxon>Viridiplantae</taxon>
        <taxon>Streptophyta</taxon>
        <taxon>Embryophyta</taxon>
        <taxon>Tracheophyta</taxon>
        <taxon>Spermatophyta</taxon>
        <taxon>Magnoliopsida</taxon>
        <taxon>eudicotyledons</taxon>
        <taxon>Gunneridae</taxon>
        <taxon>Pentapetalae</taxon>
        <taxon>rosids</taxon>
        <taxon>fabids</taxon>
        <taxon>Rosales</taxon>
        <taxon>Rhamnaceae</taxon>
        <taxon>Paliureae</taxon>
        <taxon>Ziziphus</taxon>
    </lineage>
</organism>
<keyword evidence="1" id="KW-1133">Transmembrane helix</keyword>
<dbReference type="InterPro" id="IPR044243">
    <property type="entry name" value="FLU"/>
</dbReference>
<proteinExistence type="predicted"/>
<evidence type="ECO:0000256" key="1">
    <source>
        <dbReference type="SAM" id="Phobius"/>
    </source>
</evidence>
<reference evidence="2" key="1">
    <citation type="journal article" date="2021" name="Front. Plant Sci.">
        <title>Chromosome-Scale Genome Assembly for Chinese Sour Jujube and Insights Into Its Genome Evolution and Domestication Signature.</title>
        <authorList>
            <person name="Shen L.-Y."/>
            <person name="Luo H."/>
            <person name="Wang X.-L."/>
            <person name="Wang X.-M."/>
            <person name="Qiu X.-J."/>
            <person name="Liu H."/>
            <person name="Zhou S.-S."/>
            <person name="Jia K.-H."/>
            <person name="Nie S."/>
            <person name="Bao Y.-T."/>
            <person name="Zhang R.-G."/>
            <person name="Yun Q.-Z."/>
            <person name="Chai Y.-H."/>
            <person name="Lu J.-Y."/>
            <person name="Li Y."/>
            <person name="Zhao S.-W."/>
            <person name="Mao J.-F."/>
            <person name="Jia S.-G."/>
            <person name="Mao Y.-M."/>
        </authorList>
    </citation>
    <scope>NUCLEOTIDE SEQUENCE</scope>
    <source>
        <strain evidence="2">AT0</strain>
        <tissue evidence="2">Leaf</tissue>
    </source>
</reference>
<keyword evidence="1" id="KW-0472">Membrane</keyword>
<sequence length="134" mass="14703">MSIIELKHIQINSPAVAFCIINALVFTVPFKALAEICEAENSLFNMPVLPSVALIGATVGGSISLVEKWLRKLSSLRNLDSTYHPTAAKGIADWASNFANLHSLRLTSIDELGQPSDLKFPDMTKHHNLSELYL</sequence>
<dbReference type="Proteomes" id="UP000813462">
    <property type="component" value="Unassembled WGS sequence"/>
</dbReference>
<accession>A0A978W519</accession>